<sequence length="177" mass="18752">MKNLKIVWATCLLFITVTVAAQNEKDKKIMADAEKAKATLIEKDAGIEKFFENSSGYAIFPNVGKGGLIIGGASGNGVVYENGSAVGMTSLKKVNIGLQAGGQAVIEVIFFETDAALAKFKEGNYEFSAQVSAVVADEGKSKNVDYDDGVLVFALPKAGFMADISVGGQKFEYDAFK</sequence>
<dbReference type="Proteomes" id="UP000030184">
    <property type="component" value="Unassembled WGS sequence"/>
</dbReference>
<dbReference type="AlphaFoldDB" id="A0A098LUY9"/>
<name>A0A098LUY9_9FLAO</name>
<evidence type="ECO:0000313" key="4">
    <source>
        <dbReference type="Proteomes" id="UP000030184"/>
    </source>
</evidence>
<protein>
    <recommendedName>
        <fullName evidence="2">Ysc84 actin-binding domain-containing protein</fullName>
    </recommendedName>
</protein>
<evidence type="ECO:0000256" key="1">
    <source>
        <dbReference type="SAM" id="SignalP"/>
    </source>
</evidence>
<dbReference type="Pfam" id="PF04366">
    <property type="entry name" value="Ysc84"/>
    <property type="match status" value="1"/>
</dbReference>
<feature type="signal peptide" evidence="1">
    <location>
        <begin position="1"/>
        <end position="21"/>
    </location>
</feature>
<keyword evidence="1" id="KW-0732">Signal</keyword>
<dbReference type="RefSeq" id="WP_045372338.1">
    <property type="nucleotide sequence ID" value="NZ_BBNY01000070.1"/>
</dbReference>
<comment type="caution">
    <text evidence="3">The sequence shown here is derived from an EMBL/GenBank/DDBJ whole genome shotgun (WGS) entry which is preliminary data.</text>
</comment>
<dbReference type="CDD" id="cd11524">
    <property type="entry name" value="SYLF"/>
    <property type="match status" value="1"/>
</dbReference>
<feature type="chain" id="PRO_5001937356" description="Ysc84 actin-binding domain-containing protein" evidence="1">
    <location>
        <begin position="22"/>
        <end position="177"/>
    </location>
</feature>
<organism evidence="3 4">
    <name type="scientific">Jejuia pallidilutea</name>
    <dbReference type="NCBI Taxonomy" id="504487"/>
    <lineage>
        <taxon>Bacteria</taxon>
        <taxon>Pseudomonadati</taxon>
        <taxon>Bacteroidota</taxon>
        <taxon>Flavobacteriia</taxon>
        <taxon>Flavobacteriales</taxon>
        <taxon>Flavobacteriaceae</taxon>
        <taxon>Jejuia</taxon>
    </lineage>
</organism>
<dbReference type="OrthoDB" id="5405772at2"/>
<dbReference type="EMBL" id="BBNY01000070">
    <property type="protein sequence ID" value="GAL90169.1"/>
    <property type="molecule type" value="Genomic_DNA"/>
</dbReference>
<proteinExistence type="predicted"/>
<evidence type="ECO:0000259" key="2">
    <source>
        <dbReference type="Pfam" id="PF04366"/>
    </source>
</evidence>
<keyword evidence="4" id="KW-1185">Reference proteome</keyword>
<evidence type="ECO:0000313" key="3">
    <source>
        <dbReference type="EMBL" id="GAL90169.1"/>
    </source>
</evidence>
<accession>A0A098LUY9</accession>
<feature type="domain" description="Ysc84 actin-binding" evidence="2">
    <location>
        <begin position="93"/>
        <end position="171"/>
    </location>
</feature>
<reference evidence="4" key="1">
    <citation type="journal article" date="2014" name="Genome Announc.">
        <title>Draft Genome Sequence of Marine Flavobacterium Jejuia pallidilutea Strain 11shimoA1 and Pigmentation Mutants.</title>
        <authorList>
            <person name="Takatani N."/>
            <person name="Nakanishi M."/>
            <person name="Meirelles P."/>
            <person name="Mino S."/>
            <person name="Suda W."/>
            <person name="Oshima K."/>
            <person name="Hattori M."/>
            <person name="Ohkuma M."/>
            <person name="Hosokawa M."/>
            <person name="Miyashita K."/>
            <person name="Thompson F.L."/>
            <person name="Niwa A."/>
            <person name="Sawabe T."/>
            <person name="Sawabe T."/>
        </authorList>
    </citation>
    <scope>NUCLEOTIDE SEQUENCE [LARGE SCALE GENOMIC DNA]</scope>
    <source>
        <strain evidence="4">JCM 19538</strain>
    </source>
</reference>
<dbReference type="InterPro" id="IPR007461">
    <property type="entry name" value="Ysc84_actin-binding"/>
</dbReference>
<gene>
    <name evidence="3" type="ORF">JCM19538_636</name>
</gene>